<dbReference type="GO" id="GO:0016787">
    <property type="term" value="F:hydrolase activity"/>
    <property type="evidence" value="ECO:0007669"/>
    <property type="project" value="InterPro"/>
</dbReference>
<evidence type="ECO:0000313" key="3">
    <source>
        <dbReference type="Proteomes" id="UP001358417"/>
    </source>
</evidence>
<organism evidence="2 3">
    <name type="scientific">Exophiala bonariae</name>
    <dbReference type="NCBI Taxonomy" id="1690606"/>
    <lineage>
        <taxon>Eukaryota</taxon>
        <taxon>Fungi</taxon>
        <taxon>Dikarya</taxon>
        <taxon>Ascomycota</taxon>
        <taxon>Pezizomycotina</taxon>
        <taxon>Eurotiomycetes</taxon>
        <taxon>Chaetothyriomycetidae</taxon>
        <taxon>Chaetothyriales</taxon>
        <taxon>Herpotrichiellaceae</taxon>
        <taxon>Exophiala</taxon>
    </lineage>
</organism>
<comment type="caution">
    <text evidence="2">The sequence shown here is derived from an EMBL/GenBank/DDBJ whole genome shotgun (WGS) entry which is preliminary data.</text>
</comment>
<dbReference type="RefSeq" id="XP_064703832.1">
    <property type="nucleotide sequence ID" value="XM_064849608.1"/>
</dbReference>
<dbReference type="Proteomes" id="UP001358417">
    <property type="component" value="Unassembled WGS sequence"/>
</dbReference>
<sequence length="243" mass="27482">MSDCCLKGFKWGGTPCGKADKLAGRDCYVTGTNADVAILVLHDLYGWTFSNIRLLANHYAEEVNATVYVPDLFGGEVLSVEIINDQSRWGELNLPDFLKRNSKEIRTREIFECAQDLRTKHKKTGAIGFCFGGWGAFRLGAKDRSLVDCISVAHPTNLEKDEILNINVPVQIMAPEFDPMFTEELKVYSNQTIPTLGVPYDYQFFPGIEHAFAVRGNPKNPEEQKGLERAKNCAVFWFRQWLH</sequence>
<dbReference type="PANTHER" id="PTHR17630:SF55">
    <property type="entry name" value="DIENELACTONE HYDROLASE FAMILY PROTEIN (AFU_ORTHOLOGUE AFUA_1G01900)"/>
    <property type="match status" value="1"/>
</dbReference>
<gene>
    <name evidence="2" type="ORF">LTR84_006044</name>
</gene>
<dbReference type="GeneID" id="89974218"/>
<keyword evidence="3" id="KW-1185">Reference proteome</keyword>
<dbReference type="EMBL" id="JAVRRD010000022">
    <property type="protein sequence ID" value="KAK5048374.1"/>
    <property type="molecule type" value="Genomic_DNA"/>
</dbReference>
<protein>
    <recommendedName>
        <fullName evidence="1">Dienelactone hydrolase domain-containing protein</fullName>
    </recommendedName>
</protein>
<dbReference type="InterPro" id="IPR029058">
    <property type="entry name" value="AB_hydrolase_fold"/>
</dbReference>
<dbReference type="Gene3D" id="3.40.50.1820">
    <property type="entry name" value="alpha/beta hydrolase"/>
    <property type="match status" value="1"/>
</dbReference>
<dbReference type="InterPro" id="IPR002925">
    <property type="entry name" value="Dienelactn_hydro"/>
</dbReference>
<dbReference type="PANTHER" id="PTHR17630">
    <property type="entry name" value="DIENELACTONE HYDROLASE"/>
    <property type="match status" value="1"/>
</dbReference>
<proteinExistence type="predicted"/>
<feature type="domain" description="Dienelactone hydrolase" evidence="1">
    <location>
        <begin position="35"/>
        <end position="241"/>
    </location>
</feature>
<accession>A0AAV9N6P4</accession>
<dbReference type="AlphaFoldDB" id="A0AAV9N6P4"/>
<reference evidence="2 3" key="1">
    <citation type="submission" date="2023-08" db="EMBL/GenBank/DDBJ databases">
        <title>Black Yeasts Isolated from many extreme environments.</title>
        <authorList>
            <person name="Coleine C."/>
            <person name="Stajich J.E."/>
            <person name="Selbmann L."/>
        </authorList>
    </citation>
    <scope>NUCLEOTIDE SEQUENCE [LARGE SCALE GENOMIC DNA]</scope>
    <source>
        <strain evidence="2 3">CCFEE 5792</strain>
    </source>
</reference>
<dbReference type="Pfam" id="PF01738">
    <property type="entry name" value="DLH"/>
    <property type="match status" value="1"/>
</dbReference>
<evidence type="ECO:0000313" key="2">
    <source>
        <dbReference type="EMBL" id="KAK5048374.1"/>
    </source>
</evidence>
<dbReference type="SUPFAM" id="SSF53474">
    <property type="entry name" value="alpha/beta-Hydrolases"/>
    <property type="match status" value="1"/>
</dbReference>
<evidence type="ECO:0000259" key="1">
    <source>
        <dbReference type="Pfam" id="PF01738"/>
    </source>
</evidence>
<name>A0AAV9N6P4_9EURO</name>